<evidence type="ECO:0000256" key="8">
    <source>
        <dbReference type="ARBA" id="ARBA00022723"/>
    </source>
</evidence>
<dbReference type="EMBL" id="CYKH01001734">
    <property type="protein sequence ID" value="CUG89390.1"/>
    <property type="molecule type" value="Genomic_DNA"/>
</dbReference>
<feature type="compositionally biased region" description="Basic and acidic residues" evidence="17">
    <location>
        <begin position="46"/>
        <end position="58"/>
    </location>
</feature>
<protein>
    <recommendedName>
        <fullName evidence="14">alpha-1,3-mannosyl-glycoprotein 2-beta-N-acetylglucosaminyltransferase</fullName>
        <ecNumber evidence="14">2.4.1.101</ecNumber>
    </recommendedName>
    <alternativeName>
        <fullName evidence="15">N-glycosyl-oligosaccharide-glycoprotein N-acetylglucosaminyltransferase I</fullName>
    </alternativeName>
</protein>
<evidence type="ECO:0000256" key="13">
    <source>
        <dbReference type="ARBA" id="ARBA00023211"/>
    </source>
</evidence>
<dbReference type="SUPFAM" id="SSF53448">
    <property type="entry name" value="Nucleotide-diphospho-sugar transferases"/>
    <property type="match status" value="1"/>
</dbReference>
<evidence type="ECO:0000256" key="6">
    <source>
        <dbReference type="ARBA" id="ARBA00022679"/>
    </source>
</evidence>
<dbReference type="EC" id="2.4.1.101" evidence="14"/>
<comment type="similarity">
    <text evidence="4">Belongs to the glycosyltransferase 13 family.</text>
</comment>
<sequence length="604" mass="69177">MMRLRFGTRAMVVVLVVVCMWLCVLTHYALSVVEERSSRGKQKHRPSNEDDATRHEENNAVGVTTPAPPLSVSESMLQLQMKVLRQKLIDAESDAATSQASLESKVKSLEAELEACRKAAAVASRVKEQEEALQDRSYTPPRPTYRQQVATPRPQAPIGMNAYEQEQWKMHQYQQEQRDRMLQARRDVVNAQRNAATPQQYHQPPPYSPPYNNNNGAAQQQHPDGGVRSVGLEQHIDHLMTNVARHGPIIPVVIVAYQRADVLKKCVETILRRMPSQGFQLFASQDSRDFPEVTALLDDYQQRGKLIHMIHERNTSGGTEEEYAQGWEPYFAISHHFQFVLSQVFDAFRGYDRVILIEEDIEVGVDFFEYMAAMSPLLDQDSSLYCVSAWNDNGKAGLIQDPRAVYRTDFFPGLGWMMGRSLWEELGPIWPNGFWDDWLRQPAHRKGRSCLRPEVPRSFTWCTAEGVSQGQFCAEHLANIKLADTAINWRSLDLSALTKDAYDGWLGRVVDNAVEVKSVDELDRISPLTPHEMERMDVGPLGTMPVKEVKLYYHTSQEYEHYAQLLTLMDDFKDDVPRTAYKGIVTFRRRQIRVHLVPVQMLYR</sequence>
<evidence type="ECO:0000256" key="7">
    <source>
        <dbReference type="ARBA" id="ARBA00022692"/>
    </source>
</evidence>
<dbReference type="VEuPathDB" id="TriTrypDB:BSAL_20810"/>
<dbReference type="GO" id="GO:0008483">
    <property type="term" value="F:transaminase activity"/>
    <property type="evidence" value="ECO:0007669"/>
    <property type="project" value="UniProtKB-KW"/>
</dbReference>
<evidence type="ECO:0000256" key="15">
    <source>
        <dbReference type="ARBA" id="ARBA00041712"/>
    </source>
</evidence>
<comment type="pathway">
    <text evidence="3">Protein modification; protein glycosylation.</text>
</comment>
<dbReference type="InterPro" id="IPR004139">
    <property type="entry name" value="Glyco_trans_13"/>
</dbReference>
<dbReference type="Proteomes" id="UP000051952">
    <property type="component" value="Unassembled WGS sequence"/>
</dbReference>
<dbReference type="GO" id="GO:0000139">
    <property type="term" value="C:Golgi membrane"/>
    <property type="evidence" value="ECO:0007669"/>
    <property type="project" value="UniProtKB-SubCell"/>
</dbReference>
<dbReference type="InterPro" id="IPR029044">
    <property type="entry name" value="Nucleotide-diphossugar_trans"/>
</dbReference>
<evidence type="ECO:0000256" key="12">
    <source>
        <dbReference type="ARBA" id="ARBA00023136"/>
    </source>
</evidence>
<keyword evidence="19" id="KW-0032">Aminotransferase</keyword>
<gene>
    <name evidence="19" type="ORF">BSAL_20810</name>
</gene>
<reference evidence="20" key="1">
    <citation type="submission" date="2015-09" db="EMBL/GenBank/DDBJ databases">
        <authorList>
            <consortium name="Pathogen Informatics"/>
        </authorList>
    </citation>
    <scope>NUCLEOTIDE SEQUENCE [LARGE SCALE GENOMIC DNA]</scope>
    <source>
        <strain evidence="20">Lake Konstanz</strain>
    </source>
</reference>
<keyword evidence="18" id="KW-0732">Signal</keyword>
<keyword evidence="10" id="KW-1133">Transmembrane helix</keyword>
<evidence type="ECO:0000256" key="5">
    <source>
        <dbReference type="ARBA" id="ARBA00022676"/>
    </source>
</evidence>
<comment type="subcellular location">
    <subcellularLocation>
        <location evidence="2">Golgi apparatus membrane</location>
        <topology evidence="2">Single-pass type II membrane protein</topology>
    </subcellularLocation>
</comment>
<keyword evidence="13" id="KW-0464">Manganese</keyword>
<dbReference type="GO" id="GO:0003827">
    <property type="term" value="F:alpha-1,3-mannosylglycoprotein 2-beta-N-acetylglucosaminyltransferase activity"/>
    <property type="evidence" value="ECO:0007669"/>
    <property type="project" value="UniProtKB-EC"/>
</dbReference>
<evidence type="ECO:0000256" key="17">
    <source>
        <dbReference type="SAM" id="MobiDB-lite"/>
    </source>
</evidence>
<evidence type="ECO:0000256" key="14">
    <source>
        <dbReference type="ARBA" id="ARBA00038949"/>
    </source>
</evidence>
<keyword evidence="11" id="KW-0333">Golgi apparatus</keyword>
<dbReference type="UniPathway" id="UPA00378"/>
<keyword evidence="9" id="KW-0735">Signal-anchor</keyword>
<dbReference type="PANTHER" id="PTHR10468:SF0">
    <property type="entry name" value="ALPHA-1,3-MANNOSYL-GLYCOPROTEIN 2-BETA-N-ACETYLGLUCOSAMINYLTRANSFERASE"/>
    <property type="match status" value="1"/>
</dbReference>
<keyword evidence="5" id="KW-0328">Glycosyltransferase</keyword>
<dbReference type="GO" id="GO:0046872">
    <property type="term" value="F:metal ion binding"/>
    <property type="evidence" value="ECO:0007669"/>
    <property type="project" value="UniProtKB-KW"/>
</dbReference>
<keyword evidence="20" id="KW-1185">Reference proteome</keyword>
<keyword evidence="6 19" id="KW-0808">Transferase</keyword>
<evidence type="ECO:0000256" key="9">
    <source>
        <dbReference type="ARBA" id="ARBA00022968"/>
    </source>
</evidence>
<dbReference type="FunFam" id="3.90.550.10:FF:000252">
    <property type="entry name" value="Protein O-linked-mannose beta-1,2-N-acetylglucosaminyltransferase 1"/>
    <property type="match status" value="1"/>
</dbReference>
<comment type="catalytic activity">
    <reaction evidence="16">
        <text>N(4)-(alpha-D-Man-(1-&gt;3)-[alpha-D-Man-(1-&gt;3)-[alpha-D-Man-(1-&gt;6)]-alpha-D-Man-(1-&gt;6)]-beta-D-Man-(1-&gt;4)-beta-D-GlcNAc-(1-&gt;4)-beta-D-GlcNAc)-L-asparaginyl-[protein] (N-glucan mannose isomer 5A1,2) + UDP-N-acetyl-alpha-D-glucosamine = N(4)-{beta-D-GlcNAc-(1-&gt;2)-alpha-D-Man-(1-&gt;3)-[alpha-D-Man-(1-&gt;3)-[alpha-D-Man-(1-&gt;6)]-alpha-D-Man-(1-&gt;6)]-beta-D-Man-(1-&gt;4)-beta-D-GlcNAc-(1-&gt;4)-beta-D-GlcNAc}-L-asparaginyl-[protein] + UDP + H(+)</text>
        <dbReference type="Rhea" id="RHEA:11456"/>
        <dbReference type="Rhea" id="RHEA-COMP:14367"/>
        <dbReference type="Rhea" id="RHEA-COMP:14368"/>
        <dbReference type="ChEBI" id="CHEBI:15378"/>
        <dbReference type="ChEBI" id="CHEBI:57705"/>
        <dbReference type="ChEBI" id="CHEBI:58223"/>
        <dbReference type="ChEBI" id="CHEBI:59087"/>
        <dbReference type="ChEBI" id="CHEBI:60625"/>
        <dbReference type="EC" id="2.4.1.101"/>
    </reaction>
</comment>
<dbReference type="Gene3D" id="3.90.550.10">
    <property type="entry name" value="Spore Coat Polysaccharide Biosynthesis Protein SpsA, Chain A"/>
    <property type="match status" value="1"/>
</dbReference>
<dbReference type="AlphaFoldDB" id="A0A0S4JCW3"/>
<evidence type="ECO:0000256" key="4">
    <source>
        <dbReference type="ARBA" id="ARBA00006492"/>
    </source>
</evidence>
<accession>A0A0S4JCW3</accession>
<dbReference type="OrthoDB" id="440755at2759"/>
<evidence type="ECO:0000256" key="3">
    <source>
        <dbReference type="ARBA" id="ARBA00004922"/>
    </source>
</evidence>
<dbReference type="Gene3D" id="3.10.180.20">
    <property type="entry name" value="N-Acetylglucosaminyltransferase I, Domain 2"/>
    <property type="match status" value="1"/>
</dbReference>
<evidence type="ECO:0000256" key="18">
    <source>
        <dbReference type="SAM" id="SignalP"/>
    </source>
</evidence>
<keyword evidence="8" id="KW-0479">Metal-binding</keyword>
<feature type="chain" id="PRO_5006622244" description="alpha-1,3-mannosyl-glycoprotein 2-beta-N-acetylglucosaminyltransferase" evidence="18">
    <location>
        <begin position="32"/>
        <end position="604"/>
    </location>
</feature>
<organism evidence="19 20">
    <name type="scientific">Bodo saltans</name>
    <name type="common">Flagellated protozoan</name>
    <dbReference type="NCBI Taxonomy" id="75058"/>
    <lineage>
        <taxon>Eukaryota</taxon>
        <taxon>Discoba</taxon>
        <taxon>Euglenozoa</taxon>
        <taxon>Kinetoplastea</taxon>
        <taxon>Metakinetoplastina</taxon>
        <taxon>Eubodonida</taxon>
        <taxon>Bodonidae</taxon>
        <taxon>Bodo</taxon>
    </lineage>
</organism>
<evidence type="ECO:0000256" key="10">
    <source>
        <dbReference type="ARBA" id="ARBA00022989"/>
    </source>
</evidence>
<keyword evidence="7" id="KW-0812">Transmembrane</keyword>
<feature type="region of interest" description="Disordered" evidence="17">
    <location>
        <begin position="194"/>
        <end position="228"/>
    </location>
</feature>
<proteinExistence type="inferred from homology"/>
<dbReference type="Pfam" id="PF03071">
    <property type="entry name" value="GNT-I"/>
    <property type="match status" value="1"/>
</dbReference>
<feature type="region of interest" description="Disordered" evidence="17">
    <location>
        <begin position="131"/>
        <end position="157"/>
    </location>
</feature>
<evidence type="ECO:0000313" key="19">
    <source>
        <dbReference type="EMBL" id="CUG89390.1"/>
    </source>
</evidence>
<dbReference type="PANTHER" id="PTHR10468">
    <property type="entry name" value="PROTEIN O-LINKED-MANNOSE BETA-1,2-N-ACETYLGLUCOSAMINYLTRANSFERASE 1/ALPHA-1,3-MANNOSYL-GLYCOPROTEIN 2-BETA-N-ACETYLGLUCOSAMINYLTRANSFERASE"/>
    <property type="match status" value="1"/>
</dbReference>
<feature type="region of interest" description="Disordered" evidence="17">
    <location>
        <begin position="35"/>
        <end position="69"/>
    </location>
</feature>
<feature type="signal peptide" evidence="18">
    <location>
        <begin position="1"/>
        <end position="31"/>
    </location>
</feature>
<keyword evidence="12" id="KW-0472">Membrane</keyword>
<evidence type="ECO:0000256" key="1">
    <source>
        <dbReference type="ARBA" id="ARBA00001936"/>
    </source>
</evidence>
<dbReference type="InterPro" id="IPR052261">
    <property type="entry name" value="Glycosyltransferase_13"/>
</dbReference>
<comment type="cofactor">
    <cofactor evidence="1">
        <name>Mn(2+)</name>
        <dbReference type="ChEBI" id="CHEBI:29035"/>
    </cofactor>
</comment>
<evidence type="ECO:0000256" key="16">
    <source>
        <dbReference type="ARBA" id="ARBA00049421"/>
    </source>
</evidence>
<name>A0A0S4JCW3_BODSA</name>
<evidence type="ECO:0000313" key="20">
    <source>
        <dbReference type="Proteomes" id="UP000051952"/>
    </source>
</evidence>
<evidence type="ECO:0000256" key="11">
    <source>
        <dbReference type="ARBA" id="ARBA00023034"/>
    </source>
</evidence>
<evidence type="ECO:0000256" key="2">
    <source>
        <dbReference type="ARBA" id="ARBA00004323"/>
    </source>
</evidence>